<accession>A0A9P3GC93</accession>
<dbReference type="EMBL" id="BPQB01000025">
    <property type="protein sequence ID" value="GJE92228.1"/>
    <property type="molecule type" value="Genomic_DNA"/>
</dbReference>
<organism evidence="2 3">
    <name type="scientific">Phanerochaete sordida</name>
    <dbReference type="NCBI Taxonomy" id="48140"/>
    <lineage>
        <taxon>Eukaryota</taxon>
        <taxon>Fungi</taxon>
        <taxon>Dikarya</taxon>
        <taxon>Basidiomycota</taxon>
        <taxon>Agaricomycotina</taxon>
        <taxon>Agaricomycetes</taxon>
        <taxon>Polyporales</taxon>
        <taxon>Phanerochaetaceae</taxon>
        <taxon>Phanerochaete</taxon>
    </lineage>
</organism>
<feature type="compositionally biased region" description="Basic residues" evidence="1">
    <location>
        <begin position="192"/>
        <end position="201"/>
    </location>
</feature>
<gene>
    <name evidence="2" type="ORF">PsYK624_083810</name>
</gene>
<dbReference type="OrthoDB" id="2337158at2759"/>
<protein>
    <submittedName>
        <fullName evidence="2">Uncharacterized protein</fullName>
    </submittedName>
</protein>
<feature type="region of interest" description="Disordered" evidence="1">
    <location>
        <begin position="357"/>
        <end position="409"/>
    </location>
</feature>
<name>A0A9P3GC93_9APHY</name>
<evidence type="ECO:0000256" key="1">
    <source>
        <dbReference type="SAM" id="MobiDB-lite"/>
    </source>
</evidence>
<dbReference type="AlphaFoldDB" id="A0A9P3GC93"/>
<feature type="region of interest" description="Disordered" evidence="1">
    <location>
        <begin position="181"/>
        <end position="216"/>
    </location>
</feature>
<proteinExistence type="predicted"/>
<dbReference type="Proteomes" id="UP000703269">
    <property type="component" value="Unassembled WGS sequence"/>
</dbReference>
<evidence type="ECO:0000313" key="3">
    <source>
        <dbReference type="Proteomes" id="UP000703269"/>
    </source>
</evidence>
<keyword evidence="3" id="KW-1185">Reference proteome</keyword>
<sequence>MAMQTPDSSTQAVERELTSYQRNLVDTCFEEGNFDSAIALLEELRLPGVKPCPAHVRNAVYIALYPPPSAEDEHDASRLDVIPASPSKFVARHQRSSCTPTPAASQAAQRLLRAYARTNTPGAVLRALPNYGLSDLPGLSDTVSPHSIGDDDNESEINTFSRRVKDATSCWEMLREGFVKRDGSSPAGSTAGHRRSRRGHRNGLSDDEDESSEMPAAVGEQAWPLLECLLLLFEKDEAAVSAKGQPPYSPLLLSQLPPNRSASGSRWNVGAPLDVVFFSLQHRGRFSLGVRLLALLVNLTATVFVDLPMITNAVCTRTMGLTSLQLSKMFALLPSTEAVMHFKVSLCILCLAATPSNGGRKTRPKPQARAGPRPTPRQRGIATDDTAAARDGSATAPTATEPEPIRRTFFAPPTSDVLELLRSPLGSRASDADITRHLKFQLFSAYGALQAALARGAQDPAWREALEGGDLAAAVALA</sequence>
<evidence type="ECO:0000313" key="2">
    <source>
        <dbReference type="EMBL" id="GJE92228.1"/>
    </source>
</evidence>
<comment type="caution">
    <text evidence="2">The sequence shown here is derived from an EMBL/GenBank/DDBJ whole genome shotgun (WGS) entry which is preliminary data.</text>
</comment>
<reference evidence="2 3" key="1">
    <citation type="submission" date="2021-08" db="EMBL/GenBank/DDBJ databases">
        <title>Draft Genome Sequence of Phanerochaete sordida strain YK-624.</title>
        <authorList>
            <person name="Mori T."/>
            <person name="Dohra H."/>
            <person name="Suzuki T."/>
            <person name="Kawagishi H."/>
            <person name="Hirai H."/>
        </authorList>
    </citation>
    <scope>NUCLEOTIDE SEQUENCE [LARGE SCALE GENOMIC DNA]</scope>
    <source>
        <strain evidence="2 3">YK-624</strain>
    </source>
</reference>